<reference evidence="2" key="1">
    <citation type="submission" date="2017-09" db="EMBL/GenBank/DDBJ databases">
        <title>Depth-based differentiation of microbial function through sediment-hosted aquifers and enrichment of novel symbionts in the deep terrestrial subsurface.</title>
        <authorList>
            <person name="Probst A.J."/>
            <person name="Ladd B."/>
            <person name="Jarett J.K."/>
            <person name="Geller-Mcgrath D.E."/>
            <person name="Sieber C.M.K."/>
            <person name="Emerson J.B."/>
            <person name="Anantharaman K."/>
            <person name="Thomas B.C."/>
            <person name="Malmstrom R."/>
            <person name="Stieglmeier M."/>
            <person name="Klingl A."/>
            <person name="Woyke T."/>
            <person name="Ryan C.M."/>
            <person name="Banfield J.F."/>
        </authorList>
    </citation>
    <scope>NUCLEOTIDE SEQUENCE [LARGE SCALE GENOMIC DNA]</scope>
</reference>
<dbReference type="AlphaFoldDB" id="A0A2M6WBJ5"/>
<name>A0A2M6WBJ5_9BACT</name>
<dbReference type="Pfam" id="PF12643">
    <property type="entry name" value="MazG-like"/>
    <property type="match status" value="1"/>
</dbReference>
<comment type="caution">
    <text evidence="1">The sequence shown here is derived from an EMBL/GenBank/DDBJ whole genome shotgun (WGS) entry which is preliminary data.</text>
</comment>
<dbReference type="SUPFAM" id="SSF101386">
    <property type="entry name" value="all-alpha NTP pyrophosphatases"/>
    <property type="match status" value="1"/>
</dbReference>
<proteinExistence type="predicted"/>
<accession>A0A2M6WBJ5</accession>
<dbReference type="Proteomes" id="UP000231464">
    <property type="component" value="Unassembled WGS sequence"/>
</dbReference>
<dbReference type="PANTHER" id="PTHR46523:SF1">
    <property type="entry name" value="DCTP PYROPHOSPHATASE 1"/>
    <property type="match status" value="1"/>
</dbReference>
<dbReference type="EMBL" id="PFBP01000003">
    <property type="protein sequence ID" value="PIT90134.1"/>
    <property type="molecule type" value="Genomic_DNA"/>
</dbReference>
<evidence type="ECO:0000313" key="2">
    <source>
        <dbReference type="Proteomes" id="UP000231464"/>
    </source>
</evidence>
<dbReference type="CDD" id="cd11537">
    <property type="entry name" value="NTP-PPase_RS21-C6_like"/>
    <property type="match status" value="1"/>
</dbReference>
<evidence type="ECO:0008006" key="3">
    <source>
        <dbReference type="Google" id="ProtNLM"/>
    </source>
</evidence>
<feature type="non-terminal residue" evidence="1">
    <location>
        <position position="117"/>
    </location>
</feature>
<dbReference type="Gene3D" id="1.10.287.1080">
    <property type="entry name" value="MazG-like"/>
    <property type="match status" value="1"/>
</dbReference>
<dbReference type="InterPro" id="IPR025984">
    <property type="entry name" value="DCTPP"/>
</dbReference>
<organism evidence="1 2">
    <name type="scientific">Candidatus Kuenenbacteria bacterium CG10_big_fil_rev_8_21_14_0_10_36_11</name>
    <dbReference type="NCBI Taxonomy" id="1974618"/>
    <lineage>
        <taxon>Bacteria</taxon>
        <taxon>Candidatus Kueneniibacteriota</taxon>
    </lineage>
</organism>
<dbReference type="GO" id="GO:0047429">
    <property type="term" value="F:nucleoside triphosphate diphosphatase activity"/>
    <property type="evidence" value="ECO:0007669"/>
    <property type="project" value="InterPro"/>
</dbReference>
<evidence type="ECO:0000313" key="1">
    <source>
        <dbReference type="EMBL" id="PIT90134.1"/>
    </source>
</evidence>
<dbReference type="InterPro" id="IPR052555">
    <property type="entry name" value="dCTP_Pyrophosphatase"/>
</dbReference>
<dbReference type="PANTHER" id="PTHR46523">
    <property type="entry name" value="DCTP PYROPHOSPHATASE 1"/>
    <property type="match status" value="1"/>
</dbReference>
<dbReference type="GO" id="GO:0009143">
    <property type="term" value="P:nucleoside triphosphate catabolic process"/>
    <property type="evidence" value="ECO:0007669"/>
    <property type="project" value="InterPro"/>
</dbReference>
<gene>
    <name evidence="1" type="ORF">COU23_00270</name>
</gene>
<sequence>MKNIETEIYKFLAERGWDKLRPSDLAKSICIETAELLEIFQWTSIDIKETKQDLKRMEEIKKELADVFIYAFEMTVLLGIDSEKIIKEKLEQVKKKYPAELMRKNAKDGSGSGADPK</sequence>
<dbReference type="PIRSF" id="PIRSF029826">
    <property type="entry name" value="UCP029826_pph"/>
    <property type="match status" value="1"/>
</dbReference>
<protein>
    <recommendedName>
        <fullName evidence="3">Nucleotide pyrophosphohydrolase</fullName>
    </recommendedName>
</protein>